<dbReference type="Pfam" id="PF07282">
    <property type="entry name" value="Cas12f1-like_TNB"/>
    <property type="match status" value="1"/>
</dbReference>
<dbReference type="NCBIfam" id="TIGR01766">
    <property type="entry name" value="IS200/IS605 family accessory protein TnpB-like domain"/>
    <property type="match status" value="1"/>
</dbReference>
<evidence type="ECO:0000313" key="3">
    <source>
        <dbReference type="EMBL" id="PAB60543.1"/>
    </source>
</evidence>
<dbReference type="EMBL" id="NIBG01000002">
    <property type="protein sequence ID" value="PAB60543.1"/>
    <property type="molecule type" value="Genomic_DNA"/>
</dbReference>
<keyword evidence="1" id="KW-0238">DNA-binding</keyword>
<keyword evidence="4" id="KW-1185">Reference proteome</keyword>
<reference evidence="3 4" key="1">
    <citation type="submission" date="2017-06" db="EMBL/GenBank/DDBJ databases">
        <title>Draft genome sequence of anaerobic fermentative bacterium Anaeromicrobium sediminis DY2726D isolated from West Pacific Ocean sediments.</title>
        <authorList>
            <person name="Zeng X."/>
        </authorList>
    </citation>
    <scope>NUCLEOTIDE SEQUENCE [LARGE SCALE GENOMIC DNA]</scope>
    <source>
        <strain evidence="3 4">DY2726D</strain>
    </source>
</reference>
<dbReference type="NCBIfam" id="NF040570">
    <property type="entry name" value="guided_TnpB"/>
    <property type="match status" value="1"/>
</dbReference>
<dbReference type="AlphaFoldDB" id="A0A267MNZ8"/>
<evidence type="ECO:0000313" key="4">
    <source>
        <dbReference type="Proteomes" id="UP000216024"/>
    </source>
</evidence>
<accession>A0A267MNZ8</accession>
<feature type="domain" description="Cas12f1-like TNB" evidence="2">
    <location>
        <begin position="377"/>
        <end position="436"/>
    </location>
</feature>
<comment type="caution">
    <text evidence="3">The sequence shown here is derived from an EMBL/GenBank/DDBJ whole genome shotgun (WGS) entry which is preliminary data.</text>
</comment>
<name>A0A267MNZ8_9FIRM</name>
<organism evidence="3 4">
    <name type="scientific">Anaeromicrobium sediminis</name>
    <dbReference type="NCBI Taxonomy" id="1478221"/>
    <lineage>
        <taxon>Bacteria</taxon>
        <taxon>Bacillati</taxon>
        <taxon>Bacillota</taxon>
        <taxon>Clostridia</taxon>
        <taxon>Peptostreptococcales</taxon>
        <taxon>Thermotaleaceae</taxon>
        <taxon>Anaeromicrobium</taxon>
    </lineage>
</organism>
<evidence type="ECO:0000256" key="1">
    <source>
        <dbReference type="ARBA" id="ARBA00023125"/>
    </source>
</evidence>
<dbReference type="RefSeq" id="WP_095130889.1">
    <property type="nucleotide sequence ID" value="NZ_NIBG01000002.1"/>
</dbReference>
<dbReference type="InterPro" id="IPR010095">
    <property type="entry name" value="Cas12f1-like_TNB"/>
</dbReference>
<sequence length="463" mass="55372">MDTIMKTVKQYSKEIDLEELQYIANQYKNVKNYVYSRYSGVNSILILPKYRKEIRDVWVKSKFAEQWKLPARYWKQALDEAIANIKTEWSNIKNRIKICVNNNENLSNEEKYYIRYILKADKLYQDVLTYKSIHIPKKFEDKKLNFKYLNNMIRRLTRRYKKSIPYSRECKSFMIDAQMYSYQMKKDMLYINIMTAKRGKRLCIELTDKQVHSGNLRVVLDDRRIQVHKGLQTQVKENNNSNIIGIDKGYKYLFAVSSGKFYGEKLNKFLNSETERLNKVNKQRNRFWALYKSHLEEGNVKKANAIKENNLGKVKYNHNKLKHNQTVKAYINHSLNELIKNETPKEIVMEKLDFVSWNDRYPKSIKRKLSRWIKGYIRDRLEYKCDLNRVKYTYVNPAYTSKVCNMCGEFGKRRGDVFKCPKCGEIHADSNASINILNRNYDKEISLYTPYKKVKEILEKRVS</sequence>
<dbReference type="Proteomes" id="UP000216024">
    <property type="component" value="Unassembled WGS sequence"/>
</dbReference>
<protein>
    <recommendedName>
        <fullName evidence="2">Cas12f1-like TNB domain-containing protein</fullName>
    </recommendedName>
</protein>
<dbReference type="OrthoDB" id="4278026at2"/>
<gene>
    <name evidence="3" type="ORF">CCE28_03090</name>
</gene>
<dbReference type="GO" id="GO:0003677">
    <property type="term" value="F:DNA binding"/>
    <property type="evidence" value="ECO:0007669"/>
    <property type="project" value="UniProtKB-KW"/>
</dbReference>
<evidence type="ECO:0000259" key="2">
    <source>
        <dbReference type="Pfam" id="PF07282"/>
    </source>
</evidence>
<proteinExistence type="predicted"/>